<evidence type="ECO:0008006" key="5">
    <source>
        <dbReference type="Google" id="ProtNLM"/>
    </source>
</evidence>
<evidence type="ECO:0000313" key="4">
    <source>
        <dbReference type="Proteomes" id="UP000256328"/>
    </source>
</evidence>
<name>A0A3D8SML4_9HELO</name>
<reference evidence="3 4" key="1">
    <citation type="journal article" date="2018" name="IMA Fungus">
        <title>IMA Genome-F 9: Draft genome sequence of Annulohypoxylon stygium, Aspergillus mulundensis, Berkeleyomyces basicola (syn. Thielaviopsis basicola), Ceratocystis smalleyi, two Cercospora beticola strains, Coleophoma cylindrospora, Fusarium fracticaudum, Phialophora cf. hyalina, and Morchella septimelata.</title>
        <authorList>
            <person name="Wingfield B.D."/>
            <person name="Bills G.F."/>
            <person name="Dong Y."/>
            <person name="Huang W."/>
            <person name="Nel W.J."/>
            <person name="Swalarsk-Parry B.S."/>
            <person name="Vaghefi N."/>
            <person name="Wilken P.M."/>
            <person name="An Z."/>
            <person name="de Beer Z.W."/>
            <person name="De Vos L."/>
            <person name="Chen L."/>
            <person name="Duong T.A."/>
            <person name="Gao Y."/>
            <person name="Hammerbacher A."/>
            <person name="Kikkert J.R."/>
            <person name="Li Y."/>
            <person name="Li H."/>
            <person name="Li K."/>
            <person name="Li Q."/>
            <person name="Liu X."/>
            <person name="Ma X."/>
            <person name="Naidoo K."/>
            <person name="Pethybridge S.J."/>
            <person name="Sun J."/>
            <person name="Steenkamp E.T."/>
            <person name="van der Nest M.A."/>
            <person name="van Wyk S."/>
            <person name="Wingfield M.J."/>
            <person name="Xiong C."/>
            <person name="Yue Q."/>
            <person name="Zhang X."/>
        </authorList>
    </citation>
    <scope>NUCLEOTIDE SEQUENCE [LARGE SCALE GENOMIC DNA]</scope>
    <source>
        <strain evidence="3 4">BP5796</strain>
    </source>
</reference>
<keyword evidence="2" id="KW-1133">Transmembrane helix</keyword>
<evidence type="ECO:0000313" key="3">
    <source>
        <dbReference type="EMBL" id="RDW87550.1"/>
    </source>
</evidence>
<proteinExistence type="predicted"/>
<dbReference type="OrthoDB" id="5400539at2759"/>
<dbReference type="EMBL" id="PDLN01000004">
    <property type="protein sequence ID" value="RDW87550.1"/>
    <property type="molecule type" value="Genomic_DNA"/>
</dbReference>
<organism evidence="3 4">
    <name type="scientific">Coleophoma crateriformis</name>
    <dbReference type="NCBI Taxonomy" id="565419"/>
    <lineage>
        <taxon>Eukaryota</taxon>
        <taxon>Fungi</taxon>
        <taxon>Dikarya</taxon>
        <taxon>Ascomycota</taxon>
        <taxon>Pezizomycotina</taxon>
        <taxon>Leotiomycetes</taxon>
        <taxon>Helotiales</taxon>
        <taxon>Dermateaceae</taxon>
        <taxon>Coleophoma</taxon>
    </lineage>
</organism>
<keyword evidence="2" id="KW-0472">Membrane</keyword>
<dbReference type="InterPro" id="IPR020999">
    <property type="entry name" value="Chitin_synth_reg_RCR"/>
</dbReference>
<feature type="compositionally biased region" description="Pro residues" evidence="1">
    <location>
        <begin position="172"/>
        <end position="186"/>
    </location>
</feature>
<dbReference type="Proteomes" id="UP000256328">
    <property type="component" value="Unassembled WGS sequence"/>
</dbReference>
<protein>
    <recommendedName>
        <fullName evidence="5">Ubiquitin-protein ligase sel1</fullName>
    </recommendedName>
</protein>
<feature type="transmembrane region" description="Helical" evidence="2">
    <location>
        <begin position="45"/>
        <end position="67"/>
    </location>
</feature>
<comment type="caution">
    <text evidence="3">The sequence shown here is derived from an EMBL/GenBank/DDBJ whole genome shotgun (WGS) entry which is preliminary data.</text>
</comment>
<keyword evidence="4" id="KW-1185">Reference proteome</keyword>
<evidence type="ECO:0000256" key="1">
    <source>
        <dbReference type="SAM" id="MobiDB-lite"/>
    </source>
</evidence>
<gene>
    <name evidence="3" type="ORF">BP5796_03244</name>
</gene>
<feature type="region of interest" description="Disordered" evidence="1">
    <location>
        <begin position="128"/>
        <end position="186"/>
    </location>
</feature>
<sequence>MSTTTTGGATPTFTGRAAATTLADGTIVLQNGRIIPFWYTREGQIIRWSVFFALFGLLFLYMIIGYWHAKSRIKKGLPPLAYHRWLLNRETRARYDPSYVNPSMYYQQEFQPQYGYYGMNNMAPPPMYNPNAPVPPTYQPQGASKIDPSQEYRTAPPTRRPAGGNDGAPSYEAPPGPPPAAANPFK</sequence>
<keyword evidence="2" id="KW-0812">Transmembrane</keyword>
<evidence type="ECO:0000256" key="2">
    <source>
        <dbReference type="SAM" id="Phobius"/>
    </source>
</evidence>
<feature type="compositionally biased region" description="Pro residues" evidence="1">
    <location>
        <begin position="128"/>
        <end position="138"/>
    </location>
</feature>
<accession>A0A3D8SML4</accession>
<dbReference type="AlphaFoldDB" id="A0A3D8SML4"/>
<dbReference type="Pfam" id="PF12273">
    <property type="entry name" value="RCR"/>
    <property type="match status" value="1"/>
</dbReference>